<dbReference type="EMBL" id="FMKA01000028">
    <property type="protein sequence ID" value="SCP98876.1"/>
    <property type="molecule type" value="Genomic_DNA"/>
</dbReference>
<dbReference type="InterPro" id="IPR052913">
    <property type="entry name" value="Glycopeptide_resist_protein"/>
</dbReference>
<dbReference type="InterPro" id="IPR007391">
    <property type="entry name" value="Vancomycin_resist_VanW"/>
</dbReference>
<dbReference type="InterPro" id="IPR011098">
    <property type="entry name" value="G5_dom"/>
</dbReference>
<keyword evidence="3" id="KW-0472">Membrane</keyword>
<feature type="compositionally biased region" description="Low complexity" evidence="2">
    <location>
        <begin position="548"/>
        <end position="569"/>
    </location>
</feature>
<evidence type="ECO:0000256" key="1">
    <source>
        <dbReference type="ARBA" id="ARBA00022729"/>
    </source>
</evidence>
<evidence type="ECO:0000256" key="2">
    <source>
        <dbReference type="SAM" id="MobiDB-lite"/>
    </source>
</evidence>
<sequence length="569" mass="60071">MSNILVLICIENDVEYDKIFVTNKKGVNKMKIRERLLSVVILLMVIMTFGTTAYATGAEKEDTIEATTEKTDNDTENTISKGVFVGDIEISGMTTEEAAAAVDAYIADLNNKTLTFDVNGNEVKAAVSELGLTWENRGIIDEASELGKTGNIVKRYKDLKDLEKEPHKYEAELKADTELIKTMVEEKCTKYNVEAVDGTLKKNGGEFSFVAGTQGVEVNVEKSVEGIAAFLLGSWNKQDASCELAIDTVAPKGTAEELSKVKDVLGTFTTSYGSSGADRSGNVATGAKHINGTVVYPGETFSVYEAVSPFTAANGYFVAGAYLNGMVVDSVGGGICQVSTTLYNAVLRAELEVVERSNHSMIVTYVDPAADAAIAGTYKDFKFKNNSDAPVYIESYTGGKKVTFNIYGQETRSAGRKVEFRSETLSTTEPPADVVTADPSLSLGTVKVTQSSHRGYVAKLYKIVYENGVQVSKEEVNKSTYKAAPKYVSVGTAGASAEAAATIAAQAAAGDTAGAKATAQAAAAQNAAAEAAAAAAAQQQVTDPTVNTPPATTDPGTTTDPVPETPAAQ</sequence>
<keyword evidence="3" id="KW-1133">Transmembrane helix</keyword>
<feature type="region of interest" description="Disordered" evidence="2">
    <location>
        <begin position="535"/>
        <end position="569"/>
    </location>
</feature>
<dbReference type="PANTHER" id="PTHR35788">
    <property type="entry name" value="EXPORTED PROTEIN-RELATED"/>
    <property type="match status" value="1"/>
</dbReference>
<dbReference type="Gene3D" id="2.20.230.10">
    <property type="entry name" value="Resuscitation-promoting factor rpfb"/>
    <property type="match status" value="1"/>
</dbReference>
<dbReference type="SMART" id="SM01208">
    <property type="entry name" value="G5"/>
    <property type="match status" value="1"/>
</dbReference>
<dbReference type="AlphaFoldDB" id="A0A1D3TX38"/>
<dbReference type="OrthoDB" id="9797191at2"/>
<dbReference type="Pfam" id="PF04294">
    <property type="entry name" value="VanW"/>
    <property type="match status" value="1"/>
</dbReference>
<keyword evidence="6" id="KW-1185">Reference proteome</keyword>
<proteinExistence type="predicted"/>
<evidence type="ECO:0000256" key="3">
    <source>
        <dbReference type="SAM" id="Phobius"/>
    </source>
</evidence>
<protein>
    <submittedName>
        <fullName evidence="5">Vancomycin resistance protein YoaR, contains peptidoglycan-binding and VanW domains</fullName>
    </submittedName>
</protein>
<evidence type="ECO:0000313" key="5">
    <source>
        <dbReference type="EMBL" id="SCP98876.1"/>
    </source>
</evidence>
<keyword evidence="1" id="KW-0732">Signal</keyword>
<evidence type="ECO:0000313" key="6">
    <source>
        <dbReference type="Proteomes" id="UP000199315"/>
    </source>
</evidence>
<name>A0A1D3TX38_9FIRM</name>
<dbReference type="Pfam" id="PF12229">
    <property type="entry name" value="PG_binding_4"/>
    <property type="match status" value="1"/>
</dbReference>
<reference evidence="5 6" key="1">
    <citation type="submission" date="2016-09" db="EMBL/GenBank/DDBJ databases">
        <authorList>
            <person name="Capua I."/>
            <person name="De Benedictis P."/>
            <person name="Joannis T."/>
            <person name="Lombin L.H."/>
            <person name="Cattoli G."/>
        </authorList>
    </citation>
    <scope>NUCLEOTIDE SEQUENCE [LARGE SCALE GENOMIC DNA]</scope>
    <source>
        <strain evidence="5 6">GluBS11</strain>
    </source>
</reference>
<feature type="transmembrane region" description="Helical" evidence="3">
    <location>
        <begin position="36"/>
        <end position="55"/>
    </location>
</feature>
<dbReference type="PROSITE" id="PS51109">
    <property type="entry name" value="G5"/>
    <property type="match status" value="1"/>
</dbReference>
<accession>A0A1D3TX38</accession>
<evidence type="ECO:0000259" key="4">
    <source>
        <dbReference type="PROSITE" id="PS51109"/>
    </source>
</evidence>
<dbReference type="Pfam" id="PF07501">
    <property type="entry name" value="G5"/>
    <property type="match status" value="1"/>
</dbReference>
<dbReference type="PANTHER" id="PTHR35788:SF1">
    <property type="entry name" value="EXPORTED PROTEIN"/>
    <property type="match status" value="1"/>
</dbReference>
<keyword evidence="3" id="KW-0812">Transmembrane</keyword>
<dbReference type="InterPro" id="IPR022029">
    <property type="entry name" value="YoaR-like_PG-bd"/>
</dbReference>
<feature type="domain" description="G5" evidence="4">
    <location>
        <begin position="415"/>
        <end position="494"/>
    </location>
</feature>
<dbReference type="STRING" id="1619234.SAMN05421730_10287"/>
<dbReference type="Proteomes" id="UP000199315">
    <property type="component" value="Unassembled WGS sequence"/>
</dbReference>
<gene>
    <name evidence="5" type="ORF">SAMN05421730_10287</name>
</gene>
<organism evidence="5 6">
    <name type="scientific">Anaerobium acetethylicum</name>
    <dbReference type="NCBI Taxonomy" id="1619234"/>
    <lineage>
        <taxon>Bacteria</taxon>
        <taxon>Bacillati</taxon>
        <taxon>Bacillota</taxon>
        <taxon>Clostridia</taxon>
        <taxon>Lachnospirales</taxon>
        <taxon>Lachnospiraceae</taxon>
        <taxon>Anaerobium</taxon>
    </lineage>
</organism>